<comment type="caution">
    <text evidence="2">The sequence shown here is derived from an EMBL/GenBank/DDBJ whole genome shotgun (WGS) entry which is preliminary data.</text>
</comment>
<evidence type="ECO:0000313" key="2">
    <source>
        <dbReference type="EMBL" id="KAA5803969.1"/>
    </source>
</evidence>
<dbReference type="Proteomes" id="UP000325122">
    <property type="component" value="Unassembled WGS sequence"/>
</dbReference>
<protein>
    <submittedName>
        <fullName evidence="2">Uncharacterized protein</fullName>
    </submittedName>
</protein>
<dbReference type="InterPro" id="IPR011990">
    <property type="entry name" value="TPR-like_helical_dom_sf"/>
</dbReference>
<accession>A0A5M6ZGX5</accession>
<dbReference type="Pfam" id="PF13428">
    <property type="entry name" value="TPR_14"/>
    <property type="match status" value="1"/>
</dbReference>
<dbReference type="PROSITE" id="PS50005">
    <property type="entry name" value="TPR"/>
    <property type="match status" value="1"/>
</dbReference>
<gene>
    <name evidence="2" type="ORF">F1654_09270</name>
</gene>
<dbReference type="Gene3D" id="1.25.40.10">
    <property type="entry name" value="Tetratricopeptide repeat domain"/>
    <property type="match status" value="1"/>
</dbReference>
<sequence>MIRLDEARAHQTLEERLEARLSALKEAETPASADMIADEVISLWRQQAGPVADLLLKRAHEASERGDRDTARRSLNHLHLLEPDFAEGWVAAARLAAEDEDWSFALEALNTAVTHEPRRFDAWVMLGQALERAGAREAALEAYEEALGVHPHHARAGQAQARLSRDLAGRAL</sequence>
<evidence type="ECO:0000256" key="1">
    <source>
        <dbReference type="PROSITE-ProRule" id="PRU00339"/>
    </source>
</evidence>
<keyword evidence="3" id="KW-1185">Reference proteome</keyword>
<dbReference type="RefSeq" id="WP_150023236.1">
    <property type="nucleotide sequence ID" value="NZ_VWOJ01000002.1"/>
</dbReference>
<evidence type="ECO:0000313" key="3">
    <source>
        <dbReference type="Proteomes" id="UP000325122"/>
    </source>
</evidence>
<organism evidence="2 3">
    <name type="scientific">Alkalicaulis satelles</name>
    <dbReference type="NCBI Taxonomy" id="2609175"/>
    <lineage>
        <taxon>Bacteria</taxon>
        <taxon>Pseudomonadati</taxon>
        <taxon>Pseudomonadota</taxon>
        <taxon>Alphaproteobacteria</taxon>
        <taxon>Maricaulales</taxon>
        <taxon>Maricaulaceae</taxon>
        <taxon>Alkalicaulis</taxon>
    </lineage>
</organism>
<dbReference type="SUPFAM" id="SSF48452">
    <property type="entry name" value="TPR-like"/>
    <property type="match status" value="1"/>
</dbReference>
<proteinExistence type="predicted"/>
<dbReference type="EMBL" id="VWOJ01000002">
    <property type="protein sequence ID" value="KAA5803969.1"/>
    <property type="molecule type" value="Genomic_DNA"/>
</dbReference>
<dbReference type="InterPro" id="IPR019734">
    <property type="entry name" value="TPR_rpt"/>
</dbReference>
<reference evidence="2 3" key="1">
    <citation type="submission" date="2019-09" db="EMBL/GenBank/DDBJ databases">
        <authorList>
            <person name="Kevbrin V."/>
            <person name="Grouzdev D.S."/>
        </authorList>
    </citation>
    <scope>NUCLEOTIDE SEQUENCE [LARGE SCALE GENOMIC DNA]</scope>
    <source>
        <strain evidence="2 3">G-192</strain>
    </source>
</reference>
<dbReference type="AlphaFoldDB" id="A0A5M6ZGX5"/>
<name>A0A5M6ZGX5_9PROT</name>
<keyword evidence="1" id="KW-0802">TPR repeat</keyword>
<feature type="repeat" description="TPR" evidence="1">
    <location>
        <begin position="120"/>
        <end position="153"/>
    </location>
</feature>
<dbReference type="SMART" id="SM00028">
    <property type="entry name" value="TPR"/>
    <property type="match status" value="3"/>
</dbReference>